<keyword evidence="7" id="KW-0812">Transmembrane</keyword>
<keyword evidence="10" id="KW-0067">ATP-binding</keyword>
<keyword evidence="6" id="KW-0175">Coiled coil</keyword>
<name>A0ABW3SX01_9CAUL</name>
<dbReference type="InterPro" id="IPR005467">
    <property type="entry name" value="His_kinase_dom"/>
</dbReference>
<dbReference type="Proteomes" id="UP001597216">
    <property type="component" value="Unassembled WGS sequence"/>
</dbReference>
<dbReference type="InterPro" id="IPR036890">
    <property type="entry name" value="HATPase_C_sf"/>
</dbReference>
<reference evidence="11" key="1">
    <citation type="journal article" date="2019" name="Int. J. Syst. Evol. Microbiol.">
        <title>The Global Catalogue of Microorganisms (GCM) 10K type strain sequencing project: providing services to taxonomists for standard genome sequencing and annotation.</title>
        <authorList>
            <consortium name="The Broad Institute Genomics Platform"/>
            <consortium name="The Broad Institute Genome Sequencing Center for Infectious Disease"/>
            <person name="Wu L."/>
            <person name="Ma J."/>
        </authorList>
    </citation>
    <scope>NUCLEOTIDE SEQUENCE [LARGE SCALE GENOMIC DNA]</scope>
    <source>
        <strain evidence="11">CCUG 55074</strain>
    </source>
</reference>
<organism evidence="10 11">
    <name type="scientific">Phenylobacterium conjunctum</name>
    <dbReference type="NCBI Taxonomy" id="1298959"/>
    <lineage>
        <taxon>Bacteria</taxon>
        <taxon>Pseudomonadati</taxon>
        <taxon>Pseudomonadota</taxon>
        <taxon>Alphaproteobacteria</taxon>
        <taxon>Caulobacterales</taxon>
        <taxon>Caulobacteraceae</taxon>
        <taxon>Phenylobacterium</taxon>
    </lineage>
</organism>
<protein>
    <recommendedName>
        <fullName evidence="2">histidine kinase</fullName>
        <ecNumber evidence="2">2.7.13.3</ecNumber>
    </recommendedName>
</protein>
<evidence type="ECO:0000259" key="9">
    <source>
        <dbReference type="PROSITE" id="PS50110"/>
    </source>
</evidence>
<dbReference type="InterPro" id="IPR036097">
    <property type="entry name" value="HisK_dim/P_sf"/>
</dbReference>
<feature type="coiled-coil region" evidence="6">
    <location>
        <begin position="430"/>
        <end position="464"/>
    </location>
</feature>
<comment type="catalytic activity">
    <reaction evidence="1">
        <text>ATP + protein L-histidine = ADP + protein N-phospho-L-histidine.</text>
        <dbReference type="EC" id="2.7.13.3"/>
    </reaction>
</comment>
<dbReference type="SMART" id="SM00387">
    <property type="entry name" value="HATPase_c"/>
    <property type="match status" value="1"/>
</dbReference>
<feature type="modified residue" description="4-aspartylphosphate" evidence="5">
    <location>
        <position position="755"/>
    </location>
</feature>
<dbReference type="Pfam" id="PF00512">
    <property type="entry name" value="HisKA"/>
    <property type="match status" value="1"/>
</dbReference>
<dbReference type="InterPro" id="IPR003661">
    <property type="entry name" value="HisK_dim/P_dom"/>
</dbReference>
<dbReference type="EMBL" id="JBHTLQ010000001">
    <property type="protein sequence ID" value="MFD1189098.1"/>
    <property type="molecule type" value="Genomic_DNA"/>
</dbReference>
<dbReference type="PANTHER" id="PTHR45339">
    <property type="entry name" value="HYBRID SIGNAL TRANSDUCTION HISTIDINE KINASE J"/>
    <property type="match status" value="1"/>
</dbReference>
<evidence type="ECO:0000313" key="11">
    <source>
        <dbReference type="Proteomes" id="UP001597216"/>
    </source>
</evidence>
<evidence type="ECO:0000256" key="4">
    <source>
        <dbReference type="ARBA" id="ARBA00023012"/>
    </source>
</evidence>
<evidence type="ECO:0000256" key="2">
    <source>
        <dbReference type="ARBA" id="ARBA00012438"/>
    </source>
</evidence>
<keyword evidence="3 5" id="KW-0597">Phosphoprotein</keyword>
<sequence length="826" mass="88473">MFSRVKSPLRAGSLAGGLAAGLLIFTAAASVIGAIAVFGVYRGQSEQQRIDDLSSYARERAKFQQALFQDLAYRHEAATRALADRLASKDGAFTAGEFDTFFPRRADGTRRASVGLTSGRLTRGRTQGITGFMAGSEPNAQDKALLLAATDVVAAVGGAQRTRFDNFYFFTPQNQLVLFAPDQPAKLDFYSRVAPPSLNVAKTEMMRITLEANNPKHEMRCTRLIRLLSDPTGKTLTTGCMSPVYVNGRYVGAWGTTLPVTSYLLSAVQDSSGDRLDIITDAKGALIAYPGFKRPGEVTPERLAQYQSLFGLEGLLKGITGTGRGAGVTLTPNGRYLVAYGRIGGPDWYFLTLLPLAKLNAIALRSSLPLLIGGLVLGIIQAGLILWWITRVVAHPLAQLATEAERGGEDGRADASPALGARSDEIGLLARALSSERRKYRELLTELEDRVDTRTAELQRATAAKSDFLATMSHELRTPLNGVIALADLLAKRPLPDEDIEAVRIIGSSGQLLEKVLGDVLDFSKIEAGQLEVVAEPFDLRNAIRSVATLHRASADTKGLALEWSVADAVPPAIVGDSVRYGQVLSNLLSNAVKFTGHGKILLDVRVTDGRLVTSVTDTGIGFTAEVGQRLFNRFEQADSSISRRFGGTGLGLAISAALAQMMDGELSARSTPGMGSVFTLDLPLIEGVLNRTAERETVAALGRMKVLLAEDHPTNQKVVSLILADLDVDLEIAHDGAQAVDLADCKDFDVILMDVHMPVMDGLSATRIIREREAATGRHTPIVALTADALPEHVAAALAAGVDRHLPKPIRPELLIAAMADVLDA</sequence>
<keyword evidence="7" id="KW-1133">Transmembrane helix</keyword>
<dbReference type="RefSeq" id="WP_377352024.1">
    <property type="nucleotide sequence ID" value="NZ_JBHTLQ010000001.1"/>
</dbReference>
<evidence type="ECO:0000256" key="7">
    <source>
        <dbReference type="SAM" id="Phobius"/>
    </source>
</evidence>
<evidence type="ECO:0000256" key="1">
    <source>
        <dbReference type="ARBA" id="ARBA00000085"/>
    </source>
</evidence>
<dbReference type="Pfam" id="PF00072">
    <property type="entry name" value="Response_reg"/>
    <property type="match status" value="1"/>
</dbReference>
<dbReference type="Gene3D" id="3.30.565.10">
    <property type="entry name" value="Histidine kinase-like ATPase, C-terminal domain"/>
    <property type="match status" value="1"/>
</dbReference>
<dbReference type="PROSITE" id="PS50109">
    <property type="entry name" value="HIS_KIN"/>
    <property type="match status" value="1"/>
</dbReference>
<accession>A0ABW3SX01</accession>
<dbReference type="SMART" id="SM00448">
    <property type="entry name" value="REC"/>
    <property type="match status" value="1"/>
</dbReference>
<evidence type="ECO:0000313" key="10">
    <source>
        <dbReference type="EMBL" id="MFD1189098.1"/>
    </source>
</evidence>
<keyword evidence="7" id="KW-0472">Membrane</keyword>
<proteinExistence type="predicted"/>
<keyword evidence="4" id="KW-0902">Two-component regulatory system</keyword>
<feature type="domain" description="Histidine kinase" evidence="8">
    <location>
        <begin position="471"/>
        <end position="687"/>
    </location>
</feature>
<keyword evidence="10" id="KW-0547">Nucleotide-binding</keyword>
<dbReference type="EC" id="2.7.13.3" evidence="2"/>
<dbReference type="Gene3D" id="3.40.50.2300">
    <property type="match status" value="1"/>
</dbReference>
<dbReference type="InterPro" id="IPR011006">
    <property type="entry name" value="CheY-like_superfamily"/>
</dbReference>
<dbReference type="CDD" id="cd17546">
    <property type="entry name" value="REC_hyHK_CKI1_RcsC-like"/>
    <property type="match status" value="1"/>
</dbReference>
<dbReference type="CDD" id="cd16922">
    <property type="entry name" value="HATPase_EvgS-ArcB-TorS-like"/>
    <property type="match status" value="1"/>
</dbReference>
<evidence type="ECO:0000256" key="3">
    <source>
        <dbReference type="ARBA" id="ARBA00022553"/>
    </source>
</evidence>
<dbReference type="Pfam" id="PF02518">
    <property type="entry name" value="HATPase_c"/>
    <property type="match status" value="1"/>
</dbReference>
<dbReference type="Gene3D" id="1.10.287.130">
    <property type="match status" value="1"/>
</dbReference>
<dbReference type="CDD" id="cd00082">
    <property type="entry name" value="HisKA"/>
    <property type="match status" value="1"/>
</dbReference>
<dbReference type="SMART" id="SM00388">
    <property type="entry name" value="HisKA"/>
    <property type="match status" value="1"/>
</dbReference>
<dbReference type="Gene3D" id="6.10.340.10">
    <property type="match status" value="1"/>
</dbReference>
<evidence type="ECO:0000259" key="8">
    <source>
        <dbReference type="PROSITE" id="PS50109"/>
    </source>
</evidence>
<dbReference type="SUPFAM" id="SSF55874">
    <property type="entry name" value="ATPase domain of HSP90 chaperone/DNA topoisomerase II/histidine kinase"/>
    <property type="match status" value="1"/>
</dbReference>
<keyword evidence="11" id="KW-1185">Reference proteome</keyword>
<dbReference type="SUPFAM" id="SSF52172">
    <property type="entry name" value="CheY-like"/>
    <property type="match status" value="1"/>
</dbReference>
<feature type="transmembrane region" description="Helical" evidence="7">
    <location>
        <begin position="368"/>
        <end position="389"/>
    </location>
</feature>
<feature type="domain" description="Response regulatory" evidence="9">
    <location>
        <begin position="706"/>
        <end position="824"/>
    </location>
</feature>
<dbReference type="InterPro" id="IPR001789">
    <property type="entry name" value="Sig_transdc_resp-reg_receiver"/>
</dbReference>
<dbReference type="GO" id="GO:0005524">
    <property type="term" value="F:ATP binding"/>
    <property type="evidence" value="ECO:0007669"/>
    <property type="project" value="UniProtKB-KW"/>
</dbReference>
<dbReference type="SUPFAM" id="SSF47384">
    <property type="entry name" value="Homodimeric domain of signal transducing histidine kinase"/>
    <property type="match status" value="1"/>
</dbReference>
<evidence type="ECO:0000256" key="5">
    <source>
        <dbReference type="PROSITE-ProRule" id="PRU00169"/>
    </source>
</evidence>
<gene>
    <name evidence="10" type="ORF">ACFQ27_00780</name>
</gene>
<dbReference type="PROSITE" id="PS50110">
    <property type="entry name" value="RESPONSE_REGULATORY"/>
    <property type="match status" value="1"/>
</dbReference>
<dbReference type="PRINTS" id="PR00344">
    <property type="entry name" value="BCTRLSENSOR"/>
</dbReference>
<evidence type="ECO:0000256" key="6">
    <source>
        <dbReference type="SAM" id="Coils"/>
    </source>
</evidence>
<dbReference type="PANTHER" id="PTHR45339:SF1">
    <property type="entry name" value="HYBRID SIGNAL TRANSDUCTION HISTIDINE KINASE J"/>
    <property type="match status" value="1"/>
</dbReference>
<dbReference type="InterPro" id="IPR003594">
    <property type="entry name" value="HATPase_dom"/>
</dbReference>
<comment type="caution">
    <text evidence="10">The sequence shown here is derived from an EMBL/GenBank/DDBJ whole genome shotgun (WGS) entry which is preliminary data.</text>
</comment>
<feature type="transmembrane region" description="Helical" evidence="7">
    <location>
        <begin position="20"/>
        <end position="41"/>
    </location>
</feature>
<dbReference type="InterPro" id="IPR004358">
    <property type="entry name" value="Sig_transdc_His_kin-like_C"/>
</dbReference>